<evidence type="ECO:0000313" key="1">
    <source>
        <dbReference type="EMBL" id="MBD8893712.1"/>
    </source>
</evidence>
<gene>
    <name evidence="1" type="ORF">IG616_19365</name>
</gene>
<comment type="caution">
    <text evidence="1">The sequence shown here is derived from an EMBL/GenBank/DDBJ whole genome shotgun (WGS) entry which is preliminary data.</text>
</comment>
<dbReference type="Proteomes" id="UP000632063">
    <property type="component" value="Unassembled WGS sequence"/>
</dbReference>
<reference evidence="2" key="1">
    <citation type="submission" date="2020-09" db="EMBL/GenBank/DDBJ databases">
        <title>The genome sequence of strain Labrenzia suaedae 4C16A.</title>
        <authorList>
            <person name="Liu Y."/>
        </authorList>
    </citation>
    <scope>NUCLEOTIDE SEQUENCE [LARGE SCALE GENOMIC DNA]</scope>
    <source>
        <strain evidence="2">4C16A</strain>
    </source>
</reference>
<proteinExistence type="predicted"/>
<dbReference type="InterPro" id="IPR016032">
    <property type="entry name" value="Sig_transdc_resp-reg_C-effctor"/>
</dbReference>
<evidence type="ECO:0000313" key="2">
    <source>
        <dbReference type="Proteomes" id="UP000632063"/>
    </source>
</evidence>
<name>A0ABR9CTU2_9HYPH</name>
<evidence type="ECO:0008006" key="3">
    <source>
        <dbReference type="Google" id="ProtNLM"/>
    </source>
</evidence>
<sequence length="377" mass="41231">MTDFSEGLETLTDLFFDAALVPELWRDALIRLSDFIGGSAVNLIVIDTIGSQPVIEHFERGNEDAYATYLSDYFIMDRRVPRVVSAPIGKVLLEPDVLSPEEIRTDTVYNEILVMNGMRNLALCNLSSPDTFMGLGIAPLNDAIPFNSSQLHRLQGLLPGLRRAVRLYTANTELHLQRGLLGDLWSNTGRAVVILNAKRNLLFANSIAEEHLRTGLMASRNKQLSFTDKKTDDDFQETLGKLAGARGSSTGAFLACDPLTMDQYSVRVISSAPVLSHFNALSGPSIMLVITPLSAEMVITHEEASRFAQLFSITSAETRAISAVAKGTALADYAAENGLATDTVRKQLKSAMAKCGVNNQKALVSRLERFCFLTRNG</sequence>
<protein>
    <recommendedName>
        <fullName evidence="3">HTH luxR-type domain-containing protein</fullName>
    </recommendedName>
</protein>
<organism evidence="1 2">
    <name type="scientific">Roseibium litorale</name>
    <dbReference type="NCBI Taxonomy" id="2803841"/>
    <lineage>
        <taxon>Bacteria</taxon>
        <taxon>Pseudomonadati</taxon>
        <taxon>Pseudomonadota</taxon>
        <taxon>Alphaproteobacteria</taxon>
        <taxon>Hyphomicrobiales</taxon>
        <taxon>Stappiaceae</taxon>
        <taxon>Roseibium</taxon>
    </lineage>
</organism>
<dbReference type="EMBL" id="JACYXI010000015">
    <property type="protein sequence ID" value="MBD8893712.1"/>
    <property type="molecule type" value="Genomic_DNA"/>
</dbReference>
<accession>A0ABR9CTU2</accession>
<dbReference type="RefSeq" id="WP_192149964.1">
    <property type="nucleotide sequence ID" value="NZ_JACYXI010000015.1"/>
</dbReference>
<dbReference type="InterPro" id="IPR036388">
    <property type="entry name" value="WH-like_DNA-bd_sf"/>
</dbReference>
<dbReference type="SUPFAM" id="SSF46894">
    <property type="entry name" value="C-terminal effector domain of the bipartite response regulators"/>
    <property type="match status" value="1"/>
</dbReference>
<dbReference type="Gene3D" id="1.10.10.10">
    <property type="entry name" value="Winged helix-like DNA-binding domain superfamily/Winged helix DNA-binding domain"/>
    <property type="match status" value="1"/>
</dbReference>
<keyword evidence="2" id="KW-1185">Reference proteome</keyword>
<reference evidence="1 2" key="2">
    <citation type="journal article" date="2021" name="Int. J. Syst. Evol. Microbiol.">
        <title>Roseibium litorale sp. nov., isolated from a tidal flat sediment and proposal for the reclassification of Labrenzia polysiphoniae as Roseibium polysiphoniae comb. nov.</title>
        <authorList>
            <person name="Liu Y."/>
            <person name="Pei T."/>
            <person name="Du J."/>
            <person name="Chao M."/>
            <person name="Deng M.R."/>
            <person name="Zhu H."/>
        </authorList>
    </citation>
    <scope>NUCLEOTIDE SEQUENCE [LARGE SCALE GENOMIC DNA]</scope>
    <source>
        <strain evidence="1 2">4C16A</strain>
    </source>
</reference>